<reference evidence="2" key="1">
    <citation type="journal article" date="2020" name="Stud. Mycol.">
        <title>101 Dothideomycetes genomes: a test case for predicting lifestyles and emergence of pathogens.</title>
        <authorList>
            <person name="Haridas S."/>
            <person name="Albert R."/>
            <person name="Binder M."/>
            <person name="Bloem J."/>
            <person name="Labutti K."/>
            <person name="Salamov A."/>
            <person name="Andreopoulos B."/>
            <person name="Baker S."/>
            <person name="Barry K."/>
            <person name="Bills G."/>
            <person name="Bluhm B."/>
            <person name="Cannon C."/>
            <person name="Castanera R."/>
            <person name="Culley D."/>
            <person name="Daum C."/>
            <person name="Ezra D."/>
            <person name="Gonzalez J."/>
            <person name="Henrissat B."/>
            <person name="Kuo A."/>
            <person name="Liang C."/>
            <person name="Lipzen A."/>
            <person name="Lutzoni F."/>
            <person name="Magnuson J."/>
            <person name="Mondo S."/>
            <person name="Nolan M."/>
            <person name="Ohm R."/>
            <person name="Pangilinan J."/>
            <person name="Park H.-J."/>
            <person name="Ramirez L."/>
            <person name="Alfaro M."/>
            <person name="Sun H."/>
            <person name="Tritt A."/>
            <person name="Yoshinaga Y."/>
            <person name="Zwiers L.-H."/>
            <person name="Turgeon B."/>
            <person name="Goodwin S."/>
            <person name="Spatafora J."/>
            <person name="Crous P."/>
            <person name="Grigoriev I."/>
        </authorList>
    </citation>
    <scope>NUCLEOTIDE SEQUENCE</scope>
    <source>
        <strain evidence="2">CBS 207.26</strain>
    </source>
</reference>
<dbReference type="Proteomes" id="UP000800200">
    <property type="component" value="Unassembled WGS sequence"/>
</dbReference>
<feature type="compositionally biased region" description="Basic and acidic residues" evidence="1">
    <location>
        <begin position="221"/>
        <end position="230"/>
    </location>
</feature>
<feature type="region of interest" description="Disordered" evidence="1">
    <location>
        <begin position="221"/>
        <end position="276"/>
    </location>
</feature>
<organism evidence="2 3">
    <name type="scientific">Zopfia rhizophila CBS 207.26</name>
    <dbReference type="NCBI Taxonomy" id="1314779"/>
    <lineage>
        <taxon>Eukaryota</taxon>
        <taxon>Fungi</taxon>
        <taxon>Dikarya</taxon>
        <taxon>Ascomycota</taxon>
        <taxon>Pezizomycotina</taxon>
        <taxon>Dothideomycetes</taxon>
        <taxon>Dothideomycetes incertae sedis</taxon>
        <taxon>Zopfiaceae</taxon>
        <taxon>Zopfia</taxon>
    </lineage>
</organism>
<dbReference type="AlphaFoldDB" id="A0A6A6D9U3"/>
<feature type="compositionally biased region" description="Basic residues" evidence="1">
    <location>
        <begin position="128"/>
        <end position="139"/>
    </location>
</feature>
<dbReference type="EMBL" id="ML994724">
    <property type="protein sequence ID" value="KAF2175813.1"/>
    <property type="molecule type" value="Genomic_DNA"/>
</dbReference>
<evidence type="ECO:0000313" key="2">
    <source>
        <dbReference type="EMBL" id="KAF2175813.1"/>
    </source>
</evidence>
<feature type="compositionally biased region" description="Polar residues" evidence="1">
    <location>
        <begin position="247"/>
        <end position="261"/>
    </location>
</feature>
<dbReference type="OrthoDB" id="3958244at2759"/>
<gene>
    <name evidence="2" type="ORF">K469DRAFT_683422</name>
</gene>
<evidence type="ECO:0000313" key="3">
    <source>
        <dbReference type="Proteomes" id="UP000800200"/>
    </source>
</evidence>
<protein>
    <submittedName>
        <fullName evidence="2">Uncharacterized protein</fullName>
    </submittedName>
</protein>
<accession>A0A6A6D9U3</accession>
<evidence type="ECO:0000256" key="1">
    <source>
        <dbReference type="SAM" id="MobiDB-lite"/>
    </source>
</evidence>
<feature type="compositionally biased region" description="Basic residues" evidence="1">
    <location>
        <begin position="262"/>
        <end position="276"/>
    </location>
</feature>
<feature type="compositionally biased region" description="Basic and acidic residues" evidence="1">
    <location>
        <begin position="171"/>
        <end position="182"/>
    </location>
</feature>
<keyword evidence="3" id="KW-1185">Reference proteome</keyword>
<feature type="region of interest" description="Disordered" evidence="1">
    <location>
        <begin position="61"/>
        <end position="205"/>
    </location>
</feature>
<name>A0A6A6D9U3_9PEZI</name>
<feature type="region of interest" description="Disordered" evidence="1">
    <location>
        <begin position="1"/>
        <end position="39"/>
    </location>
</feature>
<sequence>MQERLQARQEREIELLRRGSKREHTEAEEARDDLLYPQERERPLKALLAWIKREFPQIAAKYAPSGQDSQSNGDHQHQDQAVLPYSKPSPSGPARKASPPGLAGKSTRRKVKSARERSPLSQVQPSKVYKRRQRKRPLNQKRSTTRDGVWPPEGRANDVGQIEEQPNVALRRSERISQRIHDPAPQSPGLVRATKKTSQRCPDGVVRRSARILDRTEKIRSLGSDADVKPARSSTTAGQKSTRRTTVHTNTAYSGTPQGISKTRRWKATSKKGKNV</sequence>
<proteinExistence type="predicted"/>